<evidence type="ECO:0000256" key="1">
    <source>
        <dbReference type="SAM" id="MobiDB-lite"/>
    </source>
</evidence>
<evidence type="ECO:0000313" key="3">
    <source>
        <dbReference type="Proteomes" id="UP000322234"/>
    </source>
</evidence>
<dbReference type="EMBL" id="VBQZ03000036">
    <property type="protein sequence ID" value="MXQ87021.1"/>
    <property type="molecule type" value="Genomic_DNA"/>
</dbReference>
<keyword evidence="3" id="KW-1185">Reference proteome</keyword>
<comment type="caution">
    <text evidence="2">The sequence shown here is derived from an EMBL/GenBank/DDBJ whole genome shotgun (WGS) entry which is preliminary data.</text>
</comment>
<accession>A0A6B0RDB2</accession>
<proteinExistence type="predicted"/>
<evidence type="ECO:0000313" key="2">
    <source>
        <dbReference type="EMBL" id="MXQ87021.1"/>
    </source>
</evidence>
<feature type="region of interest" description="Disordered" evidence="1">
    <location>
        <begin position="90"/>
        <end position="110"/>
    </location>
</feature>
<protein>
    <submittedName>
        <fullName evidence="2">Uncharacterized protein</fullName>
    </submittedName>
</protein>
<organism evidence="2 3">
    <name type="scientific">Bos mutus</name>
    <name type="common">wild yak</name>
    <dbReference type="NCBI Taxonomy" id="72004"/>
    <lineage>
        <taxon>Eukaryota</taxon>
        <taxon>Metazoa</taxon>
        <taxon>Chordata</taxon>
        <taxon>Craniata</taxon>
        <taxon>Vertebrata</taxon>
        <taxon>Euteleostomi</taxon>
        <taxon>Mammalia</taxon>
        <taxon>Eutheria</taxon>
        <taxon>Laurasiatheria</taxon>
        <taxon>Artiodactyla</taxon>
        <taxon>Ruminantia</taxon>
        <taxon>Pecora</taxon>
        <taxon>Bovidae</taxon>
        <taxon>Bovinae</taxon>
        <taxon>Bos</taxon>
    </lineage>
</organism>
<dbReference type="AlphaFoldDB" id="A0A6B0RDB2"/>
<name>A0A6B0RDB2_9CETA</name>
<reference evidence="2" key="1">
    <citation type="submission" date="2019-10" db="EMBL/GenBank/DDBJ databases">
        <title>The sequence and de novo assembly of the wild yak genome.</title>
        <authorList>
            <person name="Liu Y."/>
        </authorList>
    </citation>
    <scope>NUCLEOTIDE SEQUENCE [LARGE SCALE GENOMIC DNA]</scope>
    <source>
        <strain evidence="2">WY2019</strain>
    </source>
</reference>
<gene>
    <name evidence="2" type="ORF">E5288_WYG007685</name>
</gene>
<sequence length="161" mass="17854">MQPLCCGVESRAWSPSIMLSQHHPGQLCFKQNQVEDFLPKNNKQQQSQMHAAHLASSLVPNALACCIWSESSNPRGPGHQAVKPYCKQTAMSAASPGEENRTSPGPGDHCVRQDAFSDQRQALEKLPPRAHRQAWQRGILGLDILRIPVSSWFLQTSARHP</sequence>
<dbReference type="Proteomes" id="UP000322234">
    <property type="component" value="Unassembled WGS sequence"/>
</dbReference>